<feature type="domain" description="Peptidase A1" evidence="7">
    <location>
        <begin position="58"/>
        <end position="366"/>
    </location>
</feature>
<name>A0AAD5UJS1_9FUNG</name>
<evidence type="ECO:0000313" key="8">
    <source>
        <dbReference type="EMBL" id="KAJ3257775.1"/>
    </source>
</evidence>
<keyword evidence="5 8" id="KW-0645">Protease</keyword>
<evidence type="ECO:0000256" key="2">
    <source>
        <dbReference type="ARBA" id="ARBA00022750"/>
    </source>
</evidence>
<evidence type="ECO:0000256" key="1">
    <source>
        <dbReference type="ARBA" id="ARBA00007447"/>
    </source>
</evidence>
<proteinExistence type="inferred from homology"/>
<dbReference type="InterPro" id="IPR033121">
    <property type="entry name" value="PEPTIDASE_A1"/>
</dbReference>
<feature type="disulfide bond" evidence="4">
    <location>
        <begin position="296"/>
        <end position="330"/>
    </location>
</feature>
<dbReference type="PANTHER" id="PTHR47966">
    <property type="entry name" value="BETA-SITE APP-CLEAVING ENZYME, ISOFORM A-RELATED"/>
    <property type="match status" value="1"/>
</dbReference>
<dbReference type="CDD" id="cd05471">
    <property type="entry name" value="pepsin_like"/>
    <property type="match status" value="1"/>
</dbReference>
<dbReference type="EMBL" id="JADGKB010000034">
    <property type="protein sequence ID" value="KAJ3257775.1"/>
    <property type="molecule type" value="Genomic_DNA"/>
</dbReference>
<gene>
    <name evidence="8" type="primary">PEP2_5</name>
    <name evidence="8" type="ORF">HK103_004243</name>
</gene>
<dbReference type="InterPro" id="IPR001969">
    <property type="entry name" value="Aspartic_peptidase_AS"/>
</dbReference>
<comment type="similarity">
    <text evidence="1 5">Belongs to the peptidase A1 family.</text>
</comment>
<accession>A0AAD5UJS1</accession>
<dbReference type="AlphaFoldDB" id="A0AAD5UJS1"/>
<dbReference type="InterPro" id="IPR034164">
    <property type="entry name" value="Pepsin-like_dom"/>
</dbReference>
<dbReference type="Gene3D" id="2.40.70.10">
    <property type="entry name" value="Acid Proteases"/>
    <property type="match status" value="2"/>
</dbReference>
<keyword evidence="5" id="KW-0378">Hydrolase</keyword>
<reference evidence="8" key="1">
    <citation type="submission" date="2020-05" db="EMBL/GenBank/DDBJ databases">
        <title>Phylogenomic resolution of chytrid fungi.</title>
        <authorList>
            <person name="Stajich J.E."/>
            <person name="Amses K."/>
            <person name="Simmons R."/>
            <person name="Seto K."/>
            <person name="Myers J."/>
            <person name="Bonds A."/>
            <person name="Quandt C.A."/>
            <person name="Barry K."/>
            <person name="Liu P."/>
            <person name="Grigoriev I."/>
            <person name="Longcore J.E."/>
            <person name="James T.Y."/>
        </authorList>
    </citation>
    <scope>NUCLEOTIDE SEQUENCE</scope>
    <source>
        <strain evidence="8">PLAUS21</strain>
    </source>
</reference>
<comment type="caution">
    <text evidence="8">The sequence shown here is derived from an EMBL/GenBank/DDBJ whole genome shotgun (WGS) entry which is preliminary data.</text>
</comment>
<dbReference type="InterPro" id="IPR001461">
    <property type="entry name" value="Aspartic_peptidase_A1"/>
</dbReference>
<dbReference type="Proteomes" id="UP001210925">
    <property type="component" value="Unassembled WGS sequence"/>
</dbReference>
<feature type="signal peptide" evidence="6">
    <location>
        <begin position="1"/>
        <end position="18"/>
    </location>
</feature>
<sequence length="371" mass="39400">MILYFLLLLFVSAKKNHTFTLRISKRNNNPIASGASALARFSSTKTNVNLKNIGNYFYQVYVSVGNGQSFLLDLDTGSADTWVRGPACSSTDGSCSGARVNLSDTTIKPLGKSFQVTYGSGQLSANIYTTKVNIGGAAATIPIGVSTYESGFVGNSGLVGLAYNSLSEISSTTGKNANYFDALGFSPSYQKFSFYLSNAANGDYGEITIGGIDSTRFKGTLQWVPVISKTYWQFDVSKVTFKAGTKVGCVGNVVRNAISDTGTTLIILYAPVADAINQGIGASPYDSSGGYYPIACSKATSGPNIEFKFPNFTLSIPSNIYVIDLGGGNCASGIDRGAGSFNIFGDVLTRAYYTVYDKQHSQIGFSRALHP</sequence>
<dbReference type="Pfam" id="PF00026">
    <property type="entry name" value="Asp"/>
    <property type="match status" value="1"/>
</dbReference>
<protein>
    <submittedName>
        <fullName evidence="8">Vacuolar protease A</fullName>
    </submittedName>
</protein>
<dbReference type="PANTHER" id="PTHR47966:SF51">
    <property type="entry name" value="BETA-SITE APP-CLEAVING ENZYME, ISOFORM A-RELATED"/>
    <property type="match status" value="1"/>
</dbReference>
<keyword evidence="4" id="KW-1015">Disulfide bond</keyword>
<evidence type="ECO:0000256" key="3">
    <source>
        <dbReference type="PIRSR" id="PIRSR601461-1"/>
    </source>
</evidence>
<dbReference type="PROSITE" id="PS51767">
    <property type="entry name" value="PEPTIDASE_A1"/>
    <property type="match status" value="1"/>
</dbReference>
<evidence type="ECO:0000256" key="6">
    <source>
        <dbReference type="SAM" id="SignalP"/>
    </source>
</evidence>
<dbReference type="SUPFAM" id="SSF50630">
    <property type="entry name" value="Acid proteases"/>
    <property type="match status" value="1"/>
</dbReference>
<dbReference type="GO" id="GO:0004190">
    <property type="term" value="F:aspartic-type endopeptidase activity"/>
    <property type="evidence" value="ECO:0007669"/>
    <property type="project" value="UniProtKB-KW"/>
</dbReference>
<feature type="chain" id="PRO_5042167357" evidence="6">
    <location>
        <begin position="19"/>
        <end position="371"/>
    </location>
</feature>
<dbReference type="PROSITE" id="PS00141">
    <property type="entry name" value="ASP_PROTEASE"/>
    <property type="match status" value="1"/>
</dbReference>
<evidence type="ECO:0000256" key="4">
    <source>
        <dbReference type="PIRSR" id="PIRSR601461-2"/>
    </source>
</evidence>
<organism evidence="8 9">
    <name type="scientific">Boothiomyces macroporosus</name>
    <dbReference type="NCBI Taxonomy" id="261099"/>
    <lineage>
        <taxon>Eukaryota</taxon>
        <taxon>Fungi</taxon>
        <taxon>Fungi incertae sedis</taxon>
        <taxon>Chytridiomycota</taxon>
        <taxon>Chytridiomycota incertae sedis</taxon>
        <taxon>Chytridiomycetes</taxon>
        <taxon>Rhizophydiales</taxon>
        <taxon>Terramycetaceae</taxon>
        <taxon>Boothiomyces</taxon>
    </lineage>
</organism>
<evidence type="ECO:0000256" key="5">
    <source>
        <dbReference type="RuleBase" id="RU000454"/>
    </source>
</evidence>
<keyword evidence="9" id="KW-1185">Reference proteome</keyword>
<evidence type="ECO:0000259" key="7">
    <source>
        <dbReference type="PROSITE" id="PS51767"/>
    </source>
</evidence>
<dbReference type="GO" id="GO:0006508">
    <property type="term" value="P:proteolysis"/>
    <property type="evidence" value="ECO:0007669"/>
    <property type="project" value="UniProtKB-KW"/>
</dbReference>
<feature type="active site" evidence="3">
    <location>
        <position position="260"/>
    </location>
</feature>
<keyword evidence="6" id="KW-0732">Signal</keyword>
<feature type="active site" evidence="3">
    <location>
        <position position="75"/>
    </location>
</feature>
<evidence type="ECO:0000313" key="9">
    <source>
        <dbReference type="Proteomes" id="UP001210925"/>
    </source>
</evidence>
<dbReference type="PRINTS" id="PR00792">
    <property type="entry name" value="PEPSIN"/>
</dbReference>
<keyword evidence="2 5" id="KW-0064">Aspartyl protease</keyword>
<dbReference type="InterPro" id="IPR021109">
    <property type="entry name" value="Peptidase_aspartic_dom_sf"/>
</dbReference>